<accession>A0A183FPV8</accession>
<dbReference type="EMBL" id="UZAH01026516">
    <property type="protein sequence ID" value="VDO81853.1"/>
    <property type="molecule type" value="Genomic_DNA"/>
</dbReference>
<name>A0A183FPV8_HELPZ</name>
<dbReference type="WBParaSite" id="HPBE_0000969801-mRNA-1">
    <property type="protein sequence ID" value="HPBE_0000969801-mRNA-1"/>
    <property type="gene ID" value="HPBE_0000969801"/>
</dbReference>
<evidence type="ECO:0000313" key="4">
    <source>
        <dbReference type="WBParaSite" id="HPBE_0000969801-mRNA-1"/>
    </source>
</evidence>
<feature type="compositionally biased region" description="Polar residues" evidence="1">
    <location>
        <begin position="106"/>
        <end position="121"/>
    </location>
</feature>
<organism evidence="3 4">
    <name type="scientific">Heligmosomoides polygyrus</name>
    <name type="common">Parasitic roundworm</name>
    <dbReference type="NCBI Taxonomy" id="6339"/>
    <lineage>
        <taxon>Eukaryota</taxon>
        <taxon>Metazoa</taxon>
        <taxon>Ecdysozoa</taxon>
        <taxon>Nematoda</taxon>
        <taxon>Chromadorea</taxon>
        <taxon>Rhabditida</taxon>
        <taxon>Rhabditina</taxon>
        <taxon>Rhabditomorpha</taxon>
        <taxon>Strongyloidea</taxon>
        <taxon>Heligmosomidae</taxon>
        <taxon>Heligmosomoides</taxon>
    </lineage>
</organism>
<dbReference type="OrthoDB" id="410404at2759"/>
<evidence type="ECO:0000313" key="2">
    <source>
        <dbReference type="EMBL" id="VDO81853.1"/>
    </source>
</evidence>
<feature type="region of interest" description="Disordered" evidence="1">
    <location>
        <begin position="87"/>
        <end position="121"/>
    </location>
</feature>
<reference evidence="4" key="2">
    <citation type="submission" date="2019-09" db="UniProtKB">
        <authorList>
            <consortium name="WormBaseParasite"/>
        </authorList>
    </citation>
    <scope>IDENTIFICATION</scope>
</reference>
<dbReference type="Proteomes" id="UP000050761">
    <property type="component" value="Unassembled WGS sequence"/>
</dbReference>
<sequence length="121" mass="13082">MLASEGNGELERKLQAWCDRLEPFGLKLKVKKTEYLTTEVTESSSLKVNGIELSRTAVFKYLGSATASEGKLMAEVNSRVSAGSYLRPGWKGPPPELKSVEGLSLSELTGSDTTVPASDSW</sequence>
<dbReference type="AlphaFoldDB" id="A0A183FPV8"/>
<reference evidence="2 3" key="1">
    <citation type="submission" date="2018-11" db="EMBL/GenBank/DDBJ databases">
        <authorList>
            <consortium name="Pathogen Informatics"/>
        </authorList>
    </citation>
    <scope>NUCLEOTIDE SEQUENCE [LARGE SCALE GENOMIC DNA]</scope>
</reference>
<gene>
    <name evidence="2" type="ORF">HPBE_LOCUS9699</name>
</gene>
<proteinExistence type="predicted"/>
<evidence type="ECO:0000313" key="3">
    <source>
        <dbReference type="Proteomes" id="UP000050761"/>
    </source>
</evidence>
<accession>A0A3P7ZUG1</accession>
<protein>
    <submittedName>
        <fullName evidence="4">Reverse transcriptase domain-containing protein</fullName>
    </submittedName>
</protein>
<evidence type="ECO:0000256" key="1">
    <source>
        <dbReference type="SAM" id="MobiDB-lite"/>
    </source>
</evidence>
<keyword evidence="3" id="KW-1185">Reference proteome</keyword>